<protein>
    <submittedName>
        <fullName evidence="2">Uncharacterized protein</fullName>
    </submittedName>
</protein>
<accession>A0A7S1ISP9</accession>
<organism evidence="2">
    <name type="scientific">Eutreptiella gymnastica</name>
    <dbReference type="NCBI Taxonomy" id="73025"/>
    <lineage>
        <taxon>Eukaryota</taxon>
        <taxon>Discoba</taxon>
        <taxon>Euglenozoa</taxon>
        <taxon>Euglenida</taxon>
        <taxon>Spirocuta</taxon>
        <taxon>Euglenophyceae</taxon>
        <taxon>Eutreptiales</taxon>
        <taxon>Eutreptiaceae</taxon>
        <taxon>Eutreptiella</taxon>
    </lineage>
</organism>
<feature type="region of interest" description="Disordered" evidence="1">
    <location>
        <begin position="1"/>
        <end position="37"/>
    </location>
</feature>
<sequence length="104" mass="11976">MKGQKEIRRQRQRGPRGPAEQEQQADELSAAGAQHPWPLIGGISRRMFMTHLNIENQEPDGDHYCTDFLNHCSEIYALPAAYDEEQRPSMATMPHMHRHGLQLE</sequence>
<proteinExistence type="predicted"/>
<evidence type="ECO:0000313" key="2">
    <source>
        <dbReference type="EMBL" id="CAD9021321.1"/>
    </source>
</evidence>
<evidence type="ECO:0000256" key="1">
    <source>
        <dbReference type="SAM" id="MobiDB-lite"/>
    </source>
</evidence>
<gene>
    <name evidence="2" type="ORF">EGYM00392_LOCUS32440</name>
</gene>
<dbReference type="EMBL" id="HBGA01086704">
    <property type="protein sequence ID" value="CAD9021321.1"/>
    <property type="molecule type" value="Transcribed_RNA"/>
</dbReference>
<reference evidence="2" key="1">
    <citation type="submission" date="2021-01" db="EMBL/GenBank/DDBJ databases">
        <authorList>
            <person name="Corre E."/>
            <person name="Pelletier E."/>
            <person name="Niang G."/>
            <person name="Scheremetjew M."/>
            <person name="Finn R."/>
            <person name="Kale V."/>
            <person name="Holt S."/>
            <person name="Cochrane G."/>
            <person name="Meng A."/>
            <person name="Brown T."/>
            <person name="Cohen L."/>
        </authorList>
    </citation>
    <scope>NUCLEOTIDE SEQUENCE</scope>
    <source>
        <strain evidence="2">NIES-381</strain>
    </source>
</reference>
<name>A0A7S1ISP9_9EUGL</name>
<dbReference type="AlphaFoldDB" id="A0A7S1ISP9"/>